<keyword evidence="3" id="KW-1185">Reference proteome</keyword>
<dbReference type="Pfam" id="PF00550">
    <property type="entry name" value="PP-binding"/>
    <property type="match status" value="1"/>
</dbReference>
<protein>
    <submittedName>
        <fullName evidence="2">Acyl carrier protein</fullName>
    </submittedName>
</protein>
<dbReference type="SUPFAM" id="SSF47336">
    <property type="entry name" value="ACP-like"/>
    <property type="match status" value="1"/>
</dbReference>
<evidence type="ECO:0000313" key="2">
    <source>
        <dbReference type="EMBL" id="GAP39128.1"/>
    </source>
</evidence>
<name>A0A0K8P903_9CHLR</name>
<reference evidence="2" key="1">
    <citation type="journal article" date="2015" name="Genome Announc.">
        <title>Draft Genome Sequence of Anaerolineae Strain TC1, a Novel Isolate from a Methanogenic Wastewater Treatment System.</title>
        <authorList>
            <person name="Matsuura N."/>
            <person name="Tourlousse D.M."/>
            <person name="Sun L."/>
            <person name="Toyonaga M."/>
            <person name="Kuroda K."/>
            <person name="Ohashi A."/>
            <person name="Cruz R."/>
            <person name="Yamaguchi T."/>
            <person name="Sekiguchi Y."/>
        </authorList>
    </citation>
    <scope>NUCLEOTIDE SEQUENCE [LARGE SCALE GENOMIC DNA]</scope>
    <source>
        <strain evidence="2">TC1</strain>
    </source>
</reference>
<feature type="domain" description="Carrier" evidence="1">
    <location>
        <begin position="1"/>
        <end position="76"/>
    </location>
</feature>
<gene>
    <name evidence="2" type="ORF">ATC1_1147</name>
</gene>
<proteinExistence type="predicted"/>
<dbReference type="Proteomes" id="UP000053370">
    <property type="component" value="Unassembled WGS sequence"/>
</dbReference>
<sequence>METIEKLQKILQDVFDDETLVIDEHTSAEDIAEWDSFSHIHLCAAVEKEFGIRMTTEQAIRVKSIQDFLRIIEENHSGTL</sequence>
<dbReference type="Gene3D" id="1.10.1200.10">
    <property type="entry name" value="ACP-like"/>
    <property type="match status" value="1"/>
</dbReference>
<accession>A0A0K8P903</accession>
<dbReference type="RefSeq" id="WP_062276839.1">
    <property type="nucleotide sequence ID" value="NZ_DF968179.1"/>
</dbReference>
<dbReference type="InterPro" id="IPR009081">
    <property type="entry name" value="PP-bd_ACP"/>
</dbReference>
<dbReference type="PROSITE" id="PS50075">
    <property type="entry name" value="CARRIER"/>
    <property type="match status" value="1"/>
</dbReference>
<dbReference type="STRING" id="1678840.ATC1_1147"/>
<evidence type="ECO:0000259" key="1">
    <source>
        <dbReference type="PROSITE" id="PS50075"/>
    </source>
</evidence>
<dbReference type="AlphaFoldDB" id="A0A0K8P903"/>
<dbReference type="EMBL" id="DF968179">
    <property type="protein sequence ID" value="GAP39128.1"/>
    <property type="molecule type" value="Genomic_DNA"/>
</dbReference>
<evidence type="ECO:0000313" key="3">
    <source>
        <dbReference type="Proteomes" id="UP000053370"/>
    </source>
</evidence>
<dbReference type="InterPro" id="IPR036736">
    <property type="entry name" value="ACP-like_sf"/>
</dbReference>
<dbReference type="OrthoDB" id="9811033at2"/>
<organism evidence="2">
    <name type="scientific">Flexilinea flocculi</name>
    <dbReference type="NCBI Taxonomy" id="1678840"/>
    <lineage>
        <taxon>Bacteria</taxon>
        <taxon>Bacillati</taxon>
        <taxon>Chloroflexota</taxon>
        <taxon>Anaerolineae</taxon>
        <taxon>Anaerolineales</taxon>
        <taxon>Anaerolineaceae</taxon>
        <taxon>Flexilinea</taxon>
    </lineage>
</organism>